<comment type="caution">
    <text evidence="2">The sequence shown here is derived from an EMBL/GenBank/DDBJ whole genome shotgun (WGS) entry which is preliminary data.</text>
</comment>
<evidence type="ECO:0000313" key="2">
    <source>
        <dbReference type="EMBL" id="RMI41395.1"/>
    </source>
</evidence>
<keyword evidence="1" id="KW-0472">Membrane</keyword>
<gene>
    <name evidence="2" type="ORF">EBO15_23305</name>
</gene>
<keyword evidence="1" id="KW-0812">Transmembrane</keyword>
<evidence type="ECO:0000313" key="3">
    <source>
        <dbReference type="Proteomes" id="UP000282674"/>
    </source>
</evidence>
<dbReference type="Proteomes" id="UP000282674">
    <property type="component" value="Unassembled WGS sequence"/>
</dbReference>
<protein>
    <submittedName>
        <fullName evidence="2">Uncharacterized protein</fullName>
    </submittedName>
</protein>
<name>A0A3M2LZB8_9ACTN</name>
<evidence type="ECO:0000256" key="1">
    <source>
        <dbReference type="SAM" id="Phobius"/>
    </source>
</evidence>
<accession>A0A3M2LZB8</accession>
<feature type="transmembrane region" description="Helical" evidence="1">
    <location>
        <begin position="42"/>
        <end position="61"/>
    </location>
</feature>
<keyword evidence="3" id="KW-1185">Reference proteome</keyword>
<dbReference type="OrthoDB" id="3455926at2"/>
<reference evidence="2 3" key="1">
    <citation type="submission" date="2018-10" db="EMBL/GenBank/DDBJ databases">
        <title>Isolation from soil.</title>
        <authorList>
            <person name="Hu J."/>
        </authorList>
    </citation>
    <scope>NUCLEOTIDE SEQUENCE [LARGE SCALE GENOMIC DNA]</scope>
    <source>
        <strain evidence="2 3">NEAU-Ht49</strain>
    </source>
</reference>
<dbReference type="RefSeq" id="WP_122196557.1">
    <property type="nucleotide sequence ID" value="NZ_JBHSKC010000027.1"/>
</dbReference>
<dbReference type="EMBL" id="RFFG01000043">
    <property type="protein sequence ID" value="RMI41395.1"/>
    <property type="molecule type" value="Genomic_DNA"/>
</dbReference>
<dbReference type="AlphaFoldDB" id="A0A3M2LZB8"/>
<keyword evidence="1" id="KW-1133">Transmembrane helix</keyword>
<organism evidence="2 3">
    <name type="scientific">Actinomadura harenae</name>
    <dbReference type="NCBI Taxonomy" id="2483351"/>
    <lineage>
        <taxon>Bacteria</taxon>
        <taxon>Bacillati</taxon>
        <taxon>Actinomycetota</taxon>
        <taxon>Actinomycetes</taxon>
        <taxon>Streptosporangiales</taxon>
        <taxon>Thermomonosporaceae</taxon>
        <taxon>Actinomadura</taxon>
    </lineage>
</organism>
<sequence>MNDIETRLRGAFATRAATVRPGLGAAAENRRRVRRATHRRRALLGGASVVSVLAVGLPVVLGAGGSPKSGSALAGTAPLFRAQGDPESLTISPAPNAIPGELVGVPSTPVALGTDGSFLSLFKDQLWLLGPNDKRPLPRMSATLDRSKAAPAAVAARPAGAFAVSPSATLSVDSEGTLTCIDRKTGDSTSFPRFVDLSRDLWNDGRRLVLTQRGGTLRTFAGCPDHPSPYSRDTALAHVFADANFTVVASSAPAMFALTDNGRLATFTTRGSTLPRRTGWYLLPPEGAPARTADIGRTWVAGANGTTFAWANGRTLGTFAWTSLRQGPTLRLPAEFDASGGRELTVGRDVLAYTVTDQRGRTGSFVYDLRDGHRILWPGRVIAAGTWLLWQKGKETRLGEVR</sequence>
<proteinExistence type="predicted"/>